<evidence type="ECO:0000256" key="2">
    <source>
        <dbReference type="SAM" id="Phobius"/>
    </source>
</evidence>
<feature type="transmembrane region" description="Helical" evidence="2">
    <location>
        <begin position="117"/>
        <end position="150"/>
    </location>
</feature>
<evidence type="ECO:0000313" key="3">
    <source>
        <dbReference type="EMBL" id="PJJ82161.1"/>
    </source>
</evidence>
<keyword evidence="2" id="KW-1133">Transmembrane helix</keyword>
<feature type="transmembrane region" description="Helical" evidence="2">
    <location>
        <begin position="76"/>
        <end position="105"/>
    </location>
</feature>
<dbReference type="AlphaFoldDB" id="A0A2M9D8X3"/>
<dbReference type="Proteomes" id="UP000231742">
    <property type="component" value="Unassembled WGS sequence"/>
</dbReference>
<keyword evidence="2" id="KW-0812">Transmembrane</keyword>
<accession>A0A2M9D8X3</accession>
<organism evidence="3 4">
    <name type="scientific">Salinibacterium amurskyense</name>
    <dbReference type="NCBI Taxonomy" id="205941"/>
    <lineage>
        <taxon>Bacteria</taxon>
        <taxon>Bacillati</taxon>
        <taxon>Actinomycetota</taxon>
        <taxon>Actinomycetes</taxon>
        <taxon>Micrococcales</taxon>
        <taxon>Microbacteriaceae</taxon>
        <taxon>Salinibacterium</taxon>
    </lineage>
</organism>
<evidence type="ECO:0000256" key="1">
    <source>
        <dbReference type="SAM" id="MobiDB-lite"/>
    </source>
</evidence>
<comment type="caution">
    <text evidence="3">The sequence shown here is derived from an EMBL/GenBank/DDBJ whole genome shotgun (WGS) entry which is preliminary data.</text>
</comment>
<name>A0A2M9D8X3_9MICO</name>
<dbReference type="EMBL" id="PGFH01000001">
    <property type="protein sequence ID" value="PJJ82161.1"/>
    <property type="molecule type" value="Genomic_DNA"/>
</dbReference>
<gene>
    <name evidence="3" type="ORF">CLV85_1352</name>
</gene>
<keyword evidence="2" id="KW-0472">Membrane</keyword>
<protein>
    <recommendedName>
        <fullName evidence="5">DUF4190 domain-containing protein</fullName>
    </recommendedName>
</protein>
<sequence length="151" mass="15001">MPAAGATSTALLSDTLVDDERASFADAPAADSTTPMGGSSAPSGTAASAASAPEAAASDLSGFAMPRRTSTRTMSVLALSLGIASFFFAQSIVVPLAAVILGVFGLRDEPTGRGFSIWGIVLACVATFGWVLVVAAGALAVLPFVFLAAAF</sequence>
<reference evidence="3 4" key="1">
    <citation type="submission" date="2017-11" db="EMBL/GenBank/DDBJ databases">
        <title>Genomic Encyclopedia of Archaeal and Bacterial Type Strains, Phase II (KMG-II): From Individual Species to Whole Genera.</title>
        <authorList>
            <person name="Goeker M."/>
        </authorList>
    </citation>
    <scope>NUCLEOTIDE SEQUENCE [LARGE SCALE GENOMIC DNA]</scope>
    <source>
        <strain evidence="3 4">DSM 16400</strain>
    </source>
</reference>
<feature type="region of interest" description="Disordered" evidence="1">
    <location>
        <begin position="23"/>
        <end position="52"/>
    </location>
</feature>
<feature type="compositionally biased region" description="Low complexity" evidence="1">
    <location>
        <begin position="32"/>
        <end position="52"/>
    </location>
</feature>
<evidence type="ECO:0008006" key="5">
    <source>
        <dbReference type="Google" id="ProtNLM"/>
    </source>
</evidence>
<proteinExistence type="predicted"/>
<keyword evidence="4" id="KW-1185">Reference proteome</keyword>
<evidence type="ECO:0000313" key="4">
    <source>
        <dbReference type="Proteomes" id="UP000231742"/>
    </source>
</evidence>